<proteinExistence type="predicted"/>
<dbReference type="GO" id="GO:0005634">
    <property type="term" value="C:nucleus"/>
    <property type="evidence" value="ECO:0007669"/>
    <property type="project" value="UniProtKB-SubCell"/>
</dbReference>
<dbReference type="PRINTS" id="PR00937">
    <property type="entry name" value="TBOX"/>
</dbReference>
<dbReference type="Proteomes" id="UP000245119">
    <property type="component" value="Linkage Group LG12"/>
</dbReference>
<comment type="subcellular location">
    <subcellularLocation>
        <location evidence="1 6">Nucleus</location>
    </subcellularLocation>
</comment>
<evidence type="ECO:0000256" key="3">
    <source>
        <dbReference type="ARBA" id="ARBA00023125"/>
    </source>
</evidence>
<keyword evidence="4" id="KW-0804">Transcription</keyword>
<keyword evidence="5 6" id="KW-0539">Nucleus</keyword>
<dbReference type="InterPro" id="IPR046360">
    <property type="entry name" value="T-box_DNA-bd"/>
</dbReference>
<dbReference type="GO" id="GO:0007507">
    <property type="term" value="P:heart development"/>
    <property type="evidence" value="ECO:0007669"/>
    <property type="project" value="TreeGrafter"/>
</dbReference>
<comment type="caution">
    <text evidence="6">Lacks conserved residue(s) required for the propagation of feature annotation.</text>
</comment>
<gene>
    <name evidence="9" type="ORF">C0Q70_19030</name>
</gene>
<protein>
    <recommendedName>
        <fullName evidence="8">T-box domain-containing protein</fullName>
    </recommendedName>
</protein>
<evidence type="ECO:0000313" key="10">
    <source>
        <dbReference type="Proteomes" id="UP000245119"/>
    </source>
</evidence>
<evidence type="ECO:0000256" key="5">
    <source>
        <dbReference type="ARBA" id="ARBA00023242"/>
    </source>
</evidence>
<evidence type="ECO:0000313" key="9">
    <source>
        <dbReference type="EMBL" id="PVD20868.1"/>
    </source>
</evidence>
<dbReference type="InterPro" id="IPR001699">
    <property type="entry name" value="TF_T-box"/>
</dbReference>
<dbReference type="GO" id="GO:0000785">
    <property type="term" value="C:chromatin"/>
    <property type="evidence" value="ECO:0007669"/>
    <property type="project" value="TreeGrafter"/>
</dbReference>
<dbReference type="PROSITE" id="PS50252">
    <property type="entry name" value="TBOX_3"/>
    <property type="match status" value="1"/>
</dbReference>
<evidence type="ECO:0000256" key="1">
    <source>
        <dbReference type="ARBA" id="ARBA00004123"/>
    </source>
</evidence>
<feature type="domain" description="T-box" evidence="8">
    <location>
        <begin position="143"/>
        <end position="329"/>
    </location>
</feature>
<evidence type="ECO:0000256" key="4">
    <source>
        <dbReference type="ARBA" id="ARBA00023163"/>
    </source>
</evidence>
<dbReference type="PANTHER" id="PTHR11267:SF190">
    <property type="entry name" value="T-BOX TRANSCRIPTION FACTOR TBX20"/>
    <property type="match status" value="1"/>
</dbReference>
<dbReference type="GO" id="GO:0001708">
    <property type="term" value="P:cell fate specification"/>
    <property type="evidence" value="ECO:0007669"/>
    <property type="project" value="TreeGrafter"/>
</dbReference>
<keyword evidence="3 6" id="KW-0238">DNA-binding</keyword>
<dbReference type="STRING" id="400727.A0A2T7NI93"/>
<dbReference type="InterPro" id="IPR018186">
    <property type="entry name" value="TF_T-box_CS"/>
</dbReference>
<feature type="compositionally biased region" description="Polar residues" evidence="7">
    <location>
        <begin position="74"/>
        <end position="83"/>
    </location>
</feature>
<comment type="caution">
    <text evidence="9">The sequence shown here is derived from an EMBL/GenBank/DDBJ whole genome shotgun (WGS) entry which is preliminary data.</text>
</comment>
<dbReference type="FunFam" id="2.60.40.820:FF:000008">
    <property type="entry name" value="T-box transcription factor TBX20"/>
    <property type="match status" value="1"/>
</dbReference>
<evidence type="ECO:0000256" key="7">
    <source>
        <dbReference type="SAM" id="MobiDB-lite"/>
    </source>
</evidence>
<evidence type="ECO:0000256" key="2">
    <source>
        <dbReference type="ARBA" id="ARBA00023015"/>
    </source>
</evidence>
<dbReference type="GO" id="GO:0000978">
    <property type="term" value="F:RNA polymerase II cis-regulatory region sequence-specific DNA binding"/>
    <property type="evidence" value="ECO:0007669"/>
    <property type="project" value="InterPro"/>
</dbReference>
<feature type="region of interest" description="Disordered" evidence="7">
    <location>
        <begin position="47"/>
        <end position="103"/>
    </location>
</feature>
<dbReference type="Pfam" id="PF00907">
    <property type="entry name" value="T-box"/>
    <property type="match status" value="1"/>
</dbReference>
<dbReference type="CDD" id="cd20193">
    <property type="entry name" value="T-box_TBX20-like"/>
    <property type="match status" value="1"/>
</dbReference>
<dbReference type="Gene3D" id="2.60.40.820">
    <property type="entry name" value="Transcription factor, T-box"/>
    <property type="match status" value="1"/>
</dbReference>
<dbReference type="SUPFAM" id="SSF49417">
    <property type="entry name" value="p53-like transcription factors"/>
    <property type="match status" value="1"/>
</dbReference>
<accession>A0A2T7NI93</accession>
<feature type="compositionally biased region" description="Low complexity" evidence="7">
    <location>
        <begin position="84"/>
        <end position="99"/>
    </location>
</feature>
<sequence>MAVSPERPHPGGGDGSAAREGTAPVKSQLSSKATAFSIAAIIGNIGEDKSERLATAANTRSGSPGSRSRKRVWRSQSADAQLRNTPPSSCSTTPVCSNSKSNARDDAFISDNAVKERNTKDKDSKQGMICSGSEELAPIQCRLETKELWDKFHELGTEMIITKTGRRMFPTLRVSFSGLEPDSRYFVLMDVVGVDNKRYRYAYHRSSWLVAGKADPPLAARLHQHHDSPVSGEQLARQTVSFEKLKLTNNLLDKAGHIILNSMHKYQPRIHIVKKSDTTPAQGPSTLEGELHRTFVFPECVFIAVTAYQNQLITKLKIDSNPFAKGFRDSTRLTEYERCGMETMESLLAQHALSRSPLRAYPDLDSEEAFLKHREYLVSKGYGHQVACRRVFLNDDYTDSSCYATRPRLAMGTSQLILPGTLMNSC</sequence>
<dbReference type="PROSITE" id="PS01283">
    <property type="entry name" value="TBOX_1"/>
    <property type="match status" value="1"/>
</dbReference>
<dbReference type="InterPro" id="IPR008967">
    <property type="entry name" value="p53-like_TF_DNA-bd_sf"/>
</dbReference>
<dbReference type="PANTHER" id="PTHR11267">
    <property type="entry name" value="T-BOX PROTEIN-RELATED"/>
    <property type="match status" value="1"/>
</dbReference>
<dbReference type="OrthoDB" id="7442607at2759"/>
<dbReference type="InterPro" id="IPR036960">
    <property type="entry name" value="T-box_sf"/>
</dbReference>
<evidence type="ECO:0000259" key="8">
    <source>
        <dbReference type="PROSITE" id="PS50252"/>
    </source>
</evidence>
<keyword evidence="2" id="KW-0805">Transcription regulation</keyword>
<dbReference type="SMART" id="SM00425">
    <property type="entry name" value="TBOX"/>
    <property type="match status" value="1"/>
</dbReference>
<dbReference type="AlphaFoldDB" id="A0A2T7NI93"/>
<feature type="region of interest" description="Disordered" evidence="7">
    <location>
        <begin position="1"/>
        <end position="30"/>
    </location>
</feature>
<dbReference type="EMBL" id="PZQS01000012">
    <property type="protein sequence ID" value="PVD20868.1"/>
    <property type="molecule type" value="Genomic_DNA"/>
</dbReference>
<dbReference type="GO" id="GO:0045893">
    <property type="term" value="P:positive regulation of DNA-templated transcription"/>
    <property type="evidence" value="ECO:0007669"/>
    <property type="project" value="InterPro"/>
</dbReference>
<name>A0A2T7NI93_POMCA</name>
<organism evidence="9 10">
    <name type="scientific">Pomacea canaliculata</name>
    <name type="common">Golden apple snail</name>
    <dbReference type="NCBI Taxonomy" id="400727"/>
    <lineage>
        <taxon>Eukaryota</taxon>
        <taxon>Metazoa</taxon>
        <taxon>Spiralia</taxon>
        <taxon>Lophotrochozoa</taxon>
        <taxon>Mollusca</taxon>
        <taxon>Gastropoda</taxon>
        <taxon>Caenogastropoda</taxon>
        <taxon>Architaenioglossa</taxon>
        <taxon>Ampullarioidea</taxon>
        <taxon>Ampullariidae</taxon>
        <taxon>Pomacea</taxon>
    </lineage>
</organism>
<evidence type="ECO:0000256" key="6">
    <source>
        <dbReference type="PROSITE-ProRule" id="PRU00201"/>
    </source>
</evidence>
<keyword evidence="10" id="KW-1185">Reference proteome</keyword>
<dbReference type="GO" id="GO:0000981">
    <property type="term" value="F:DNA-binding transcription factor activity, RNA polymerase II-specific"/>
    <property type="evidence" value="ECO:0007669"/>
    <property type="project" value="TreeGrafter"/>
</dbReference>
<reference evidence="9 10" key="1">
    <citation type="submission" date="2018-04" db="EMBL/GenBank/DDBJ databases">
        <title>The genome of golden apple snail Pomacea canaliculata provides insight into stress tolerance and invasive adaptation.</title>
        <authorList>
            <person name="Liu C."/>
            <person name="Liu B."/>
            <person name="Ren Y."/>
            <person name="Zhang Y."/>
            <person name="Wang H."/>
            <person name="Li S."/>
            <person name="Jiang F."/>
            <person name="Yin L."/>
            <person name="Zhang G."/>
            <person name="Qian W."/>
            <person name="Fan W."/>
        </authorList>
    </citation>
    <scope>NUCLEOTIDE SEQUENCE [LARGE SCALE GENOMIC DNA]</scope>
    <source>
        <strain evidence="9">SZHN2017</strain>
        <tissue evidence="9">Muscle</tissue>
    </source>
</reference>